<evidence type="ECO:0000313" key="2">
    <source>
        <dbReference type="EMBL" id="KAG2300515.1"/>
    </source>
</evidence>
<name>A0A8X7S5X5_BRACI</name>
<sequence length="212" mass="22778">MDIVPEKNDAATKTLSSVVQVDTPNPEMNDDARVTPEAHVVGSDTEKDDRINLESSGVVMGSITEGKTENGSALGAPEVSSWLDISPSKKGRSASKSVETHIVGSPSRFAILSDEHEEAEEDTNPSPKPNDDPATEIQATLSQKENGESEEGEIVEASSTSTNLANQEETRVAEEQSIRRTSNRVSKGINRNSAESFAQSTKETLLSDTDYE</sequence>
<comment type="caution">
    <text evidence="2">The sequence shown here is derived from an EMBL/GenBank/DDBJ whole genome shotgun (WGS) entry which is preliminary data.</text>
</comment>
<dbReference type="EMBL" id="JAAMPC010000008">
    <property type="protein sequence ID" value="KAG2300515.1"/>
    <property type="molecule type" value="Genomic_DNA"/>
</dbReference>
<feature type="compositionally biased region" description="Polar residues" evidence="1">
    <location>
        <begin position="179"/>
        <end position="212"/>
    </location>
</feature>
<organism evidence="2 3">
    <name type="scientific">Brassica carinata</name>
    <name type="common">Ethiopian mustard</name>
    <name type="synonym">Abyssinian cabbage</name>
    <dbReference type="NCBI Taxonomy" id="52824"/>
    <lineage>
        <taxon>Eukaryota</taxon>
        <taxon>Viridiplantae</taxon>
        <taxon>Streptophyta</taxon>
        <taxon>Embryophyta</taxon>
        <taxon>Tracheophyta</taxon>
        <taxon>Spermatophyta</taxon>
        <taxon>Magnoliopsida</taxon>
        <taxon>eudicotyledons</taxon>
        <taxon>Gunneridae</taxon>
        <taxon>Pentapetalae</taxon>
        <taxon>rosids</taxon>
        <taxon>malvids</taxon>
        <taxon>Brassicales</taxon>
        <taxon>Brassicaceae</taxon>
        <taxon>Brassiceae</taxon>
        <taxon>Brassica</taxon>
    </lineage>
</organism>
<feature type="region of interest" description="Disordered" evidence="1">
    <location>
        <begin position="57"/>
        <end position="212"/>
    </location>
</feature>
<proteinExistence type="predicted"/>
<dbReference type="Proteomes" id="UP000886595">
    <property type="component" value="Unassembled WGS sequence"/>
</dbReference>
<gene>
    <name evidence="2" type="ORF">Bca52824_036987</name>
</gene>
<protein>
    <submittedName>
        <fullName evidence="2">Uncharacterized protein</fullName>
    </submittedName>
</protein>
<keyword evidence="3" id="KW-1185">Reference proteome</keyword>
<evidence type="ECO:0000256" key="1">
    <source>
        <dbReference type="SAM" id="MobiDB-lite"/>
    </source>
</evidence>
<accession>A0A8X7S5X5</accession>
<feature type="compositionally biased region" description="Basic and acidic residues" evidence="1">
    <location>
        <begin position="168"/>
        <end position="178"/>
    </location>
</feature>
<reference evidence="2 3" key="1">
    <citation type="submission" date="2020-02" db="EMBL/GenBank/DDBJ databases">
        <authorList>
            <person name="Ma Q."/>
            <person name="Huang Y."/>
            <person name="Song X."/>
            <person name="Pei D."/>
        </authorList>
    </citation>
    <scope>NUCLEOTIDE SEQUENCE [LARGE SCALE GENOMIC DNA]</scope>
    <source>
        <strain evidence="2">Sxm20200214</strain>
        <tissue evidence="2">Leaf</tissue>
    </source>
</reference>
<dbReference type="AlphaFoldDB" id="A0A8X7S5X5"/>
<evidence type="ECO:0000313" key="3">
    <source>
        <dbReference type="Proteomes" id="UP000886595"/>
    </source>
</evidence>